<dbReference type="InParanoid" id="A0A5C3NQ47"/>
<sequence length="94" mass="10542">MRASRTYPHRTVAQRYVDDSEGCLRSAPRPLARTETDSCSYKSGLRAKRVLSEASHGARQQLTSTFELKSCPYRCLLSALLFCEVLDGEARFAP</sequence>
<organism evidence="1 2">
    <name type="scientific">Polyporus arcularius HHB13444</name>
    <dbReference type="NCBI Taxonomy" id="1314778"/>
    <lineage>
        <taxon>Eukaryota</taxon>
        <taxon>Fungi</taxon>
        <taxon>Dikarya</taxon>
        <taxon>Basidiomycota</taxon>
        <taxon>Agaricomycotina</taxon>
        <taxon>Agaricomycetes</taxon>
        <taxon>Polyporales</taxon>
        <taxon>Polyporaceae</taxon>
        <taxon>Polyporus</taxon>
    </lineage>
</organism>
<reference evidence="1 2" key="1">
    <citation type="journal article" date="2019" name="Nat. Ecol. Evol.">
        <title>Megaphylogeny resolves global patterns of mushroom evolution.</title>
        <authorList>
            <person name="Varga T."/>
            <person name="Krizsan K."/>
            <person name="Foldi C."/>
            <person name="Dima B."/>
            <person name="Sanchez-Garcia M."/>
            <person name="Sanchez-Ramirez S."/>
            <person name="Szollosi G.J."/>
            <person name="Szarkandi J.G."/>
            <person name="Papp V."/>
            <person name="Albert L."/>
            <person name="Andreopoulos W."/>
            <person name="Angelini C."/>
            <person name="Antonin V."/>
            <person name="Barry K.W."/>
            <person name="Bougher N.L."/>
            <person name="Buchanan P."/>
            <person name="Buyck B."/>
            <person name="Bense V."/>
            <person name="Catcheside P."/>
            <person name="Chovatia M."/>
            <person name="Cooper J."/>
            <person name="Damon W."/>
            <person name="Desjardin D."/>
            <person name="Finy P."/>
            <person name="Geml J."/>
            <person name="Haridas S."/>
            <person name="Hughes K."/>
            <person name="Justo A."/>
            <person name="Karasinski D."/>
            <person name="Kautmanova I."/>
            <person name="Kiss B."/>
            <person name="Kocsube S."/>
            <person name="Kotiranta H."/>
            <person name="LaButti K.M."/>
            <person name="Lechner B.E."/>
            <person name="Liimatainen K."/>
            <person name="Lipzen A."/>
            <person name="Lukacs Z."/>
            <person name="Mihaltcheva S."/>
            <person name="Morgado L.N."/>
            <person name="Niskanen T."/>
            <person name="Noordeloos M.E."/>
            <person name="Ohm R.A."/>
            <person name="Ortiz-Santana B."/>
            <person name="Ovrebo C."/>
            <person name="Racz N."/>
            <person name="Riley R."/>
            <person name="Savchenko A."/>
            <person name="Shiryaev A."/>
            <person name="Soop K."/>
            <person name="Spirin V."/>
            <person name="Szebenyi C."/>
            <person name="Tomsovsky M."/>
            <person name="Tulloss R.E."/>
            <person name="Uehling J."/>
            <person name="Grigoriev I.V."/>
            <person name="Vagvolgyi C."/>
            <person name="Papp T."/>
            <person name="Martin F.M."/>
            <person name="Miettinen O."/>
            <person name="Hibbett D.S."/>
            <person name="Nagy L.G."/>
        </authorList>
    </citation>
    <scope>NUCLEOTIDE SEQUENCE [LARGE SCALE GENOMIC DNA]</scope>
    <source>
        <strain evidence="1 2">HHB13444</strain>
    </source>
</reference>
<dbReference type="EMBL" id="ML211964">
    <property type="protein sequence ID" value="TFK79676.1"/>
    <property type="molecule type" value="Genomic_DNA"/>
</dbReference>
<proteinExistence type="predicted"/>
<protein>
    <submittedName>
        <fullName evidence="1">Uncharacterized protein</fullName>
    </submittedName>
</protein>
<dbReference type="Proteomes" id="UP000308197">
    <property type="component" value="Unassembled WGS sequence"/>
</dbReference>
<dbReference type="AlphaFoldDB" id="A0A5C3NQ47"/>
<gene>
    <name evidence="1" type="ORF">K466DRAFT_7472</name>
</gene>
<keyword evidence="2" id="KW-1185">Reference proteome</keyword>
<accession>A0A5C3NQ47</accession>
<name>A0A5C3NQ47_9APHY</name>
<evidence type="ECO:0000313" key="1">
    <source>
        <dbReference type="EMBL" id="TFK79676.1"/>
    </source>
</evidence>
<evidence type="ECO:0000313" key="2">
    <source>
        <dbReference type="Proteomes" id="UP000308197"/>
    </source>
</evidence>